<reference evidence="1 2" key="1">
    <citation type="journal article" date="2018" name="Evol. Lett.">
        <title>Horizontal gene cluster transfer increased hallucinogenic mushroom diversity.</title>
        <authorList>
            <person name="Reynolds H.T."/>
            <person name="Vijayakumar V."/>
            <person name="Gluck-Thaler E."/>
            <person name="Korotkin H.B."/>
            <person name="Matheny P.B."/>
            <person name="Slot J.C."/>
        </authorList>
    </citation>
    <scope>NUCLEOTIDE SEQUENCE [LARGE SCALE GENOMIC DNA]</scope>
    <source>
        <strain evidence="1 2">2629</strain>
    </source>
</reference>
<dbReference type="AlphaFoldDB" id="A0A409VLV7"/>
<comment type="caution">
    <text evidence="1">The sequence shown here is derived from an EMBL/GenBank/DDBJ whole genome shotgun (WGS) entry which is preliminary data.</text>
</comment>
<dbReference type="OrthoDB" id="8954335at2759"/>
<evidence type="ECO:0000313" key="1">
    <source>
        <dbReference type="EMBL" id="PPQ67241.1"/>
    </source>
</evidence>
<evidence type="ECO:0000313" key="2">
    <source>
        <dbReference type="Proteomes" id="UP000284842"/>
    </source>
</evidence>
<proteinExistence type="predicted"/>
<accession>A0A409VLV7</accession>
<organism evidence="1 2">
    <name type="scientific">Panaeolus cyanescens</name>
    <dbReference type="NCBI Taxonomy" id="181874"/>
    <lineage>
        <taxon>Eukaryota</taxon>
        <taxon>Fungi</taxon>
        <taxon>Dikarya</taxon>
        <taxon>Basidiomycota</taxon>
        <taxon>Agaricomycotina</taxon>
        <taxon>Agaricomycetes</taxon>
        <taxon>Agaricomycetidae</taxon>
        <taxon>Agaricales</taxon>
        <taxon>Agaricineae</taxon>
        <taxon>Galeropsidaceae</taxon>
        <taxon>Panaeolus</taxon>
    </lineage>
</organism>
<dbReference type="SUPFAM" id="SSF52540">
    <property type="entry name" value="P-loop containing nucleoside triphosphate hydrolases"/>
    <property type="match status" value="1"/>
</dbReference>
<dbReference type="EMBL" id="NHTK01006026">
    <property type="protein sequence ID" value="PPQ67241.1"/>
    <property type="molecule type" value="Genomic_DNA"/>
</dbReference>
<keyword evidence="2" id="KW-1185">Reference proteome</keyword>
<dbReference type="InterPro" id="IPR027417">
    <property type="entry name" value="P-loop_NTPase"/>
</dbReference>
<dbReference type="Gene3D" id="3.40.50.300">
    <property type="entry name" value="P-loop containing nucleotide triphosphate hydrolases"/>
    <property type="match status" value="1"/>
</dbReference>
<dbReference type="InParanoid" id="A0A409VLV7"/>
<sequence length="263" mass="29190">MDQVSRTSREICGRTVVVDTPGFDDNVREDLDILKLIADWLVEAYMRRDAIAVLIYVHDISVDRFHASAVKNLELFKGLTGQYSFSNVVIGTTKSNRLALVPGGVEERLRNLTDTKWASLVEGGATVGSLDGDFSSVAEILLNCMNKPDYMPVLLQVELILQHMGLQKTAAGRSLLHYTLNRVLGNGGAEAHDLLIDHKKVKAAIKKLEEDDKQASLNEMTTEKVKQLMIAEESRTKNPKNRTIGSALKRVSNMVASFLKDQH</sequence>
<evidence type="ECO:0008006" key="3">
    <source>
        <dbReference type="Google" id="ProtNLM"/>
    </source>
</evidence>
<gene>
    <name evidence="1" type="ORF">CVT24_011560</name>
</gene>
<dbReference type="STRING" id="181874.A0A409VLV7"/>
<name>A0A409VLV7_9AGAR</name>
<dbReference type="Proteomes" id="UP000284842">
    <property type="component" value="Unassembled WGS sequence"/>
</dbReference>
<protein>
    <recommendedName>
        <fullName evidence="3">G domain-containing protein</fullName>
    </recommendedName>
</protein>